<dbReference type="PROSITE" id="PS51257">
    <property type="entry name" value="PROKAR_LIPOPROTEIN"/>
    <property type="match status" value="1"/>
</dbReference>
<name>X1EZ14_9ZZZZ</name>
<comment type="caution">
    <text evidence="1">The sequence shown here is derived from an EMBL/GenBank/DDBJ whole genome shotgun (WGS) entry which is preliminary data.</text>
</comment>
<sequence length="67" mass="7452">MKQYKKQFLTGVIILLLLIISCRKPTAPSDHDTGILWTKTYGGAYNDYGYSVQQTSDGGYIVTGFTI</sequence>
<dbReference type="AlphaFoldDB" id="X1EZ14"/>
<organism evidence="1">
    <name type="scientific">marine sediment metagenome</name>
    <dbReference type="NCBI Taxonomy" id="412755"/>
    <lineage>
        <taxon>unclassified sequences</taxon>
        <taxon>metagenomes</taxon>
        <taxon>ecological metagenomes</taxon>
    </lineage>
</organism>
<evidence type="ECO:0000313" key="1">
    <source>
        <dbReference type="EMBL" id="GAH38626.1"/>
    </source>
</evidence>
<dbReference type="EMBL" id="BARU01009560">
    <property type="protein sequence ID" value="GAH38626.1"/>
    <property type="molecule type" value="Genomic_DNA"/>
</dbReference>
<reference evidence="1" key="1">
    <citation type="journal article" date="2014" name="Front. Microbiol.">
        <title>High frequency of phylogenetically diverse reductive dehalogenase-homologous genes in deep subseafloor sedimentary metagenomes.</title>
        <authorList>
            <person name="Kawai M."/>
            <person name="Futagami T."/>
            <person name="Toyoda A."/>
            <person name="Takaki Y."/>
            <person name="Nishi S."/>
            <person name="Hori S."/>
            <person name="Arai W."/>
            <person name="Tsubouchi T."/>
            <person name="Morono Y."/>
            <person name="Uchiyama I."/>
            <person name="Ito T."/>
            <person name="Fujiyama A."/>
            <person name="Inagaki F."/>
            <person name="Takami H."/>
        </authorList>
    </citation>
    <scope>NUCLEOTIDE SEQUENCE</scope>
    <source>
        <strain evidence="1">Expedition CK06-06</strain>
    </source>
</reference>
<accession>X1EZ14</accession>
<feature type="non-terminal residue" evidence="1">
    <location>
        <position position="67"/>
    </location>
</feature>
<protein>
    <submittedName>
        <fullName evidence="1">Uncharacterized protein</fullName>
    </submittedName>
</protein>
<proteinExistence type="predicted"/>
<gene>
    <name evidence="1" type="ORF">S03H2_18422</name>
</gene>